<dbReference type="SUPFAM" id="SSF81383">
    <property type="entry name" value="F-box domain"/>
    <property type="match status" value="1"/>
</dbReference>
<comment type="caution">
    <text evidence="3">The sequence shown here is derived from an EMBL/GenBank/DDBJ whole genome shotgun (WGS) entry which is preliminary data.</text>
</comment>
<reference evidence="3 4" key="1">
    <citation type="journal article" date="2020" name="ISME J.">
        <title>Uncovering the hidden diversity of litter-decomposition mechanisms in mushroom-forming fungi.</title>
        <authorList>
            <person name="Floudas D."/>
            <person name="Bentzer J."/>
            <person name="Ahren D."/>
            <person name="Johansson T."/>
            <person name="Persson P."/>
            <person name="Tunlid A."/>
        </authorList>
    </citation>
    <scope>NUCLEOTIDE SEQUENCE [LARGE SCALE GENOMIC DNA]</scope>
    <source>
        <strain evidence="3 4">CBS 291.85</strain>
    </source>
</reference>
<keyword evidence="1" id="KW-0472">Membrane</keyword>
<dbReference type="InterPro" id="IPR036047">
    <property type="entry name" value="F-box-like_dom_sf"/>
</dbReference>
<protein>
    <recommendedName>
        <fullName evidence="2">F-box domain-containing protein</fullName>
    </recommendedName>
</protein>
<dbReference type="PROSITE" id="PS50181">
    <property type="entry name" value="FBOX"/>
    <property type="match status" value="1"/>
</dbReference>
<sequence length="548" mass="62257">MRTYATVYFVFCSFLFLFSLSFLFRSILPFIAPTINEFDILVVSPESLAFYMSPHRLTTLRVYKVPDDILISILAYLDPPSLWRACKAFRRIYVLVMEYQFLRYKFELAAAGMKDGPASRTRSPINFRLQLLLAYRKDWLKLSWSHESKMTIQTPSLINVSGGFIHFIRDHGMYSTLELAELPSCTKSLTPAQTRHMKFHTSAIESASVDQSQLLIVTGHVFAHNGQICVQLNFRDLWKFTKHPRAPDAAYEVAAQAATSVYRMTISICGSKLSVSIQFSGGKVKHLIMNWHTFDAQWFDDRDILFLDESYLLGINKRSRVPFLTLYSISKMTSVTILREFELPEPWAHSHISFCPNASTKSDFSTSSGTIFYAAPETRIIVLSAKSTDRNSPLNLLFVKESYFRFPSRKDPFEIPWKNWGRYCLVKEIPGNPLTIRGPHVVGTKVLYIDASVRASSSGRSGHAKLYMIDFSSFTEAGDSTRGWTSIGPRAGLVPFETSRSIPSSTVGSLAIEEMRVTEDNIVLFLEERQGYRLANILSIGIPQSVRY</sequence>
<evidence type="ECO:0000256" key="1">
    <source>
        <dbReference type="SAM" id="Phobius"/>
    </source>
</evidence>
<feature type="transmembrane region" description="Helical" evidence="1">
    <location>
        <begin position="7"/>
        <end position="28"/>
    </location>
</feature>
<evidence type="ECO:0000259" key="2">
    <source>
        <dbReference type="PROSITE" id="PS50181"/>
    </source>
</evidence>
<keyword evidence="4" id="KW-1185">Reference proteome</keyword>
<evidence type="ECO:0000313" key="3">
    <source>
        <dbReference type="EMBL" id="KAF5350223.1"/>
    </source>
</evidence>
<feature type="domain" description="F-box" evidence="2">
    <location>
        <begin position="59"/>
        <end position="105"/>
    </location>
</feature>
<name>A0A8H5CZ29_9AGAR</name>
<dbReference type="OrthoDB" id="2893272at2759"/>
<dbReference type="CDD" id="cd09917">
    <property type="entry name" value="F-box_SF"/>
    <property type="match status" value="1"/>
</dbReference>
<organism evidence="3 4">
    <name type="scientific">Tetrapyrgos nigripes</name>
    <dbReference type="NCBI Taxonomy" id="182062"/>
    <lineage>
        <taxon>Eukaryota</taxon>
        <taxon>Fungi</taxon>
        <taxon>Dikarya</taxon>
        <taxon>Basidiomycota</taxon>
        <taxon>Agaricomycotina</taxon>
        <taxon>Agaricomycetes</taxon>
        <taxon>Agaricomycetidae</taxon>
        <taxon>Agaricales</taxon>
        <taxon>Marasmiineae</taxon>
        <taxon>Marasmiaceae</taxon>
        <taxon>Tetrapyrgos</taxon>
    </lineage>
</organism>
<dbReference type="EMBL" id="JAACJM010000076">
    <property type="protein sequence ID" value="KAF5350223.1"/>
    <property type="molecule type" value="Genomic_DNA"/>
</dbReference>
<keyword evidence="1" id="KW-0812">Transmembrane</keyword>
<accession>A0A8H5CZ29</accession>
<proteinExistence type="predicted"/>
<evidence type="ECO:0000313" key="4">
    <source>
        <dbReference type="Proteomes" id="UP000559256"/>
    </source>
</evidence>
<dbReference type="AlphaFoldDB" id="A0A8H5CZ29"/>
<keyword evidence="1" id="KW-1133">Transmembrane helix</keyword>
<dbReference type="Proteomes" id="UP000559256">
    <property type="component" value="Unassembled WGS sequence"/>
</dbReference>
<dbReference type="InterPro" id="IPR001810">
    <property type="entry name" value="F-box_dom"/>
</dbReference>
<gene>
    <name evidence="3" type="ORF">D9758_007784</name>
</gene>